<dbReference type="GO" id="GO:0003924">
    <property type="term" value="F:GTPase activity"/>
    <property type="evidence" value="ECO:0007669"/>
    <property type="project" value="InterPro"/>
</dbReference>
<dbReference type="NCBIfam" id="TIGR00231">
    <property type="entry name" value="small_GTP"/>
    <property type="match status" value="1"/>
</dbReference>
<name>A0A1J4JFK0_9EUKA</name>
<gene>
    <name evidence="2" type="primary">RAB2A</name>
    <name evidence="2" type="ORF">TRFO_37435</name>
</gene>
<dbReference type="SUPFAM" id="SSF52540">
    <property type="entry name" value="P-loop containing nucleoside triphosphate hydrolases"/>
    <property type="match status" value="1"/>
</dbReference>
<dbReference type="InterPro" id="IPR027417">
    <property type="entry name" value="P-loop_NTPase"/>
</dbReference>
<evidence type="ECO:0000256" key="1">
    <source>
        <dbReference type="ARBA" id="ARBA00006270"/>
    </source>
</evidence>
<dbReference type="PROSITE" id="PS51420">
    <property type="entry name" value="RHO"/>
    <property type="match status" value="1"/>
</dbReference>
<dbReference type="EMBL" id="MLAK01001178">
    <property type="protein sequence ID" value="OHS96419.1"/>
    <property type="molecule type" value="Genomic_DNA"/>
</dbReference>
<dbReference type="OrthoDB" id="9989112at2759"/>
<dbReference type="VEuPathDB" id="TrichDB:TRFO_37435"/>
<dbReference type="InterPro" id="IPR005225">
    <property type="entry name" value="Small_GTP-bd"/>
</dbReference>
<dbReference type="PRINTS" id="PR00449">
    <property type="entry name" value="RASTRNSFRMNG"/>
</dbReference>
<dbReference type="Gene3D" id="3.40.50.300">
    <property type="entry name" value="P-loop containing nucleotide triphosphate hydrolases"/>
    <property type="match status" value="1"/>
</dbReference>
<dbReference type="SMART" id="SM00176">
    <property type="entry name" value="RAN"/>
    <property type="match status" value="1"/>
</dbReference>
<evidence type="ECO:0000313" key="3">
    <source>
        <dbReference type="Proteomes" id="UP000179807"/>
    </source>
</evidence>
<protein>
    <submittedName>
        <fullName evidence="2">Ras-related protein Rab-2A</fullName>
    </submittedName>
</protein>
<reference evidence="2" key="1">
    <citation type="submission" date="2016-10" db="EMBL/GenBank/DDBJ databases">
        <authorList>
            <person name="Benchimol M."/>
            <person name="Almeida L.G."/>
            <person name="Vasconcelos A.T."/>
            <person name="Perreira-Neves A."/>
            <person name="Rosa I.A."/>
            <person name="Tasca T."/>
            <person name="Bogo M.R."/>
            <person name="de Souza W."/>
        </authorList>
    </citation>
    <scope>NUCLEOTIDE SEQUENCE [LARGE SCALE GENOMIC DNA]</scope>
    <source>
        <strain evidence="2">K</strain>
    </source>
</reference>
<dbReference type="SMART" id="SM00173">
    <property type="entry name" value="RAS"/>
    <property type="match status" value="1"/>
</dbReference>
<dbReference type="CDD" id="cd00154">
    <property type="entry name" value="Rab"/>
    <property type="match status" value="1"/>
</dbReference>
<dbReference type="GeneID" id="94846124"/>
<dbReference type="SMART" id="SM00174">
    <property type="entry name" value="RHO"/>
    <property type="match status" value="1"/>
</dbReference>
<dbReference type="InterPro" id="IPR050209">
    <property type="entry name" value="Rab_GTPases_membrane_traffic"/>
</dbReference>
<dbReference type="PROSITE" id="PS51421">
    <property type="entry name" value="RAS"/>
    <property type="match status" value="1"/>
</dbReference>
<organism evidence="2 3">
    <name type="scientific">Tritrichomonas foetus</name>
    <dbReference type="NCBI Taxonomy" id="1144522"/>
    <lineage>
        <taxon>Eukaryota</taxon>
        <taxon>Metamonada</taxon>
        <taxon>Parabasalia</taxon>
        <taxon>Tritrichomonadida</taxon>
        <taxon>Tritrichomonadidae</taxon>
        <taxon>Tritrichomonas</taxon>
    </lineage>
</organism>
<dbReference type="PROSITE" id="PS51419">
    <property type="entry name" value="RAB"/>
    <property type="match status" value="1"/>
</dbReference>
<comment type="similarity">
    <text evidence="1">Belongs to the small GTPase superfamily. Rab family.</text>
</comment>
<dbReference type="SMART" id="SM00175">
    <property type="entry name" value="RAB"/>
    <property type="match status" value="1"/>
</dbReference>
<comment type="caution">
    <text evidence="2">The sequence shown here is derived from an EMBL/GenBank/DDBJ whole genome shotgun (WGS) entry which is preliminary data.</text>
</comment>
<evidence type="ECO:0000313" key="2">
    <source>
        <dbReference type="EMBL" id="OHS96419.1"/>
    </source>
</evidence>
<dbReference type="Pfam" id="PF00071">
    <property type="entry name" value="Ras"/>
    <property type="match status" value="1"/>
</dbReference>
<dbReference type="InterPro" id="IPR001806">
    <property type="entry name" value="Small_GTPase"/>
</dbReference>
<dbReference type="FunFam" id="3.40.50.300:FF:000808">
    <property type="entry name" value="Small GTP-binding protein, putative"/>
    <property type="match status" value="1"/>
</dbReference>
<dbReference type="RefSeq" id="XP_068349556.1">
    <property type="nucleotide sequence ID" value="XM_068511420.1"/>
</dbReference>
<dbReference type="PANTHER" id="PTHR47979">
    <property type="entry name" value="DRAB11-RELATED"/>
    <property type="match status" value="1"/>
</dbReference>
<keyword evidence="3" id="KW-1185">Reference proteome</keyword>
<sequence>MIDEPECYTFKFIFIGDTGVGKSCMILRMKDGIFQPVHEPTIGVTFINQMLNIGTTNLKMQLWDTAGQEIFRSITRSYYRESDCAIIVYDVSNPCSYNCLNLWINDVREFAPKDCKIAIVGNKIDLIDDRKIKEEDALEFVSTHKIDYFKETSALTGENITELIEELAMIVYSKEMEQNGIANKDSLTIKDQTLSSEEKKKNCC</sequence>
<dbReference type="GO" id="GO:0005525">
    <property type="term" value="F:GTP binding"/>
    <property type="evidence" value="ECO:0007669"/>
    <property type="project" value="InterPro"/>
</dbReference>
<accession>A0A1J4JFK0</accession>
<proteinExistence type="inferred from homology"/>
<dbReference type="Proteomes" id="UP000179807">
    <property type="component" value="Unassembled WGS sequence"/>
</dbReference>
<dbReference type="AlphaFoldDB" id="A0A1J4JFK0"/>